<keyword evidence="3" id="KW-0436">Ligase</keyword>
<dbReference type="InterPro" id="IPR000089">
    <property type="entry name" value="Biotin_lipoyl"/>
</dbReference>
<protein>
    <recommendedName>
        <fullName evidence="2">biotin carboxylase</fullName>
        <ecNumber evidence="2">6.3.4.14</ecNumber>
    </recommendedName>
</protein>
<proteinExistence type="predicted"/>
<dbReference type="SMART" id="SM00878">
    <property type="entry name" value="Biotin_carb_C"/>
    <property type="match status" value="1"/>
</dbReference>
<dbReference type="InterPro" id="IPR011053">
    <property type="entry name" value="Single_hybrid_motif"/>
</dbReference>
<dbReference type="SUPFAM" id="SSF51230">
    <property type="entry name" value="Single hybrid motif"/>
    <property type="match status" value="1"/>
</dbReference>
<keyword evidence="6" id="KW-0092">Biotin</keyword>
<dbReference type="GO" id="GO:0046872">
    <property type="term" value="F:metal ion binding"/>
    <property type="evidence" value="ECO:0007669"/>
    <property type="project" value="InterPro"/>
</dbReference>
<feature type="domain" description="Lipoyl-binding" evidence="8">
    <location>
        <begin position="536"/>
        <end position="611"/>
    </location>
</feature>
<evidence type="ECO:0000313" key="12">
    <source>
        <dbReference type="Proteomes" id="UP000830236"/>
    </source>
</evidence>
<dbReference type="InterPro" id="IPR050856">
    <property type="entry name" value="Biotin_carboxylase_complex"/>
</dbReference>
<dbReference type="SUPFAM" id="SSF51246">
    <property type="entry name" value="Rudiment single hybrid motif"/>
    <property type="match status" value="1"/>
</dbReference>
<evidence type="ECO:0000256" key="4">
    <source>
        <dbReference type="ARBA" id="ARBA00022741"/>
    </source>
</evidence>
<keyword evidence="4 7" id="KW-0547">Nucleotide-binding</keyword>
<gene>
    <name evidence="11" type="ORF">M3I41_04420</name>
</gene>
<dbReference type="SUPFAM" id="SSF52440">
    <property type="entry name" value="PreATP-grasp domain"/>
    <property type="match status" value="1"/>
</dbReference>
<evidence type="ECO:0000256" key="2">
    <source>
        <dbReference type="ARBA" id="ARBA00013263"/>
    </source>
</evidence>
<dbReference type="AlphaFoldDB" id="A0A2N6V413"/>
<dbReference type="SUPFAM" id="SSF56059">
    <property type="entry name" value="Glutathione synthetase ATP-binding domain-like"/>
    <property type="match status" value="1"/>
</dbReference>
<dbReference type="Pfam" id="PF02786">
    <property type="entry name" value="CPSase_L_D2"/>
    <property type="match status" value="1"/>
</dbReference>
<organism evidence="11 12">
    <name type="scientific">Actinomyces graevenitzii</name>
    <dbReference type="NCBI Taxonomy" id="55565"/>
    <lineage>
        <taxon>Bacteria</taxon>
        <taxon>Bacillati</taxon>
        <taxon>Actinomycetota</taxon>
        <taxon>Actinomycetes</taxon>
        <taxon>Actinomycetales</taxon>
        <taxon>Actinomycetaceae</taxon>
        <taxon>Actinomyces</taxon>
    </lineage>
</organism>
<evidence type="ECO:0000313" key="11">
    <source>
        <dbReference type="EMBL" id="UQF80508.1"/>
    </source>
</evidence>
<dbReference type="InterPro" id="IPR011764">
    <property type="entry name" value="Biotin_carboxylation_dom"/>
</dbReference>
<dbReference type="EC" id="6.3.4.14" evidence="2"/>
<dbReference type="Pfam" id="PF02785">
    <property type="entry name" value="Biotin_carb_C"/>
    <property type="match status" value="1"/>
</dbReference>
<evidence type="ECO:0000256" key="1">
    <source>
        <dbReference type="ARBA" id="ARBA00001953"/>
    </source>
</evidence>
<keyword evidence="5 7" id="KW-0067">ATP-binding</keyword>
<evidence type="ECO:0000256" key="5">
    <source>
        <dbReference type="ARBA" id="ARBA00022840"/>
    </source>
</evidence>
<dbReference type="InterPro" id="IPR011054">
    <property type="entry name" value="Rudment_hybrid_motif"/>
</dbReference>
<evidence type="ECO:0000256" key="3">
    <source>
        <dbReference type="ARBA" id="ARBA00022598"/>
    </source>
</evidence>
<dbReference type="KEGG" id="agh:M3I41_04420"/>
<name>A0A2N6V413_9ACTO</name>
<dbReference type="InterPro" id="IPR005479">
    <property type="entry name" value="CPAse_ATP-bd"/>
</dbReference>
<dbReference type="PROSITE" id="PS00867">
    <property type="entry name" value="CPSASE_2"/>
    <property type="match status" value="1"/>
</dbReference>
<dbReference type="InterPro" id="IPR005482">
    <property type="entry name" value="Biotin_COase_C"/>
</dbReference>
<dbReference type="PROSITE" id="PS50975">
    <property type="entry name" value="ATP_GRASP"/>
    <property type="match status" value="1"/>
</dbReference>
<dbReference type="Pfam" id="PF00364">
    <property type="entry name" value="Biotin_lipoyl"/>
    <property type="match status" value="1"/>
</dbReference>
<feature type="domain" description="Biotin carboxylation" evidence="10">
    <location>
        <begin position="2"/>
        <end position="444"/>
    </location>
</feature>
<evidence type="ECO:0000256" key="7">
    <source>
        <dbReference type="PROSITE-ProRule" id="PRU00409"/>
    </source>
</evidence>
<evidence type="ECO:0000259" key="10">
    <source>
        <dbReference type="PROSITE" id="PS50979"/>
    </source>
</evidence>
<evidence type="ECO:0000256" key="6">
    <source>
        <dbReference type="ARBA" id="ARBA00023267"/>
    </source>
</evidence>
<dbReference type="EMBL" id="CP097095">
    <property type="protein sequence ID" value="UQF80508.1"/>
    <property type="molecule type" value="Genomic_DNA"/>
</dbReference>
<dbReference type="PANTHER" id="PTHR18866:SF33">
    <property type="entry name" value="METHYLCROTONOYL-COA CARBOXYLASE SUBUNIT ALPHA, MITOCHONDRIAL-RELATED"/>
    <property type="match status" value="1"/>
</dbReference>
<dbReference type="Proteomes" id="UP000830236">
    <property type="component" value="Chromosome"/>
</dbReference>
<evidence type="ECO:0000259" key="9">
    <source>
        <dbReference type="PROSITE" id="PS50975"/>
    </source>
</evidence>
<dbReference type="Pfam" id="PF00289">
    <property type="entry name" value="Biotin_carb_N"/>
    <property type="match status" value="1"/>
</dbReference>
<dbReference type="GO" id="GO:0004075">
    <property type="term" value="F:biotin carboxylase activity"/>
    <property type="evidence" value="ECO:0007669"/>
    <property type="project" value="UniProtKB-EC"/>
</dbReference>
<dbReference type="Gene3D" id="2.40.50.100">
    <property type="match status" value="1"/>
</dbReference>
<dbReference type="GO" id="GO:0005524">
    <property type="term" value="F:ATP binding"/>
    <property type="evidence" value="ECO:0007669"/>
    <property type="project" value="UniProtKB-UniRule"/>
</dbReference>
<dbReference type="InterPro" id="IPR016185">
    <property type="entry name" value="PreATP-grasp_dom_sf"/>
</dbReference>
<comment type="cofactor">
    <cofactor evidence="1">
        <name>biotin</name>
        <dbReference type="ChEBI" id="CHEBI:57586"/>
    </cofactor>
</comment>
<dbReference type="RefSeq" id="WP_102239695.1">
    <property type="nucleotide sequence ID" value="NZ_PNHV01000001.1"/>
</dbReference>
<dbReference type="InterPro" id="IPR011761">
    <property type="entry name" value="ATP-grasp"/>
</dbReference>
<dbReference type="PANTHER" id="PTHR18866">
    <property type="entry name" value="CARBOXYLASE:PYRUVATE/ACETYL-COA/PROPIONYL-COA CARBOXYLASE"/>
    <property type="match status" value="1"/>
</dbReference>
<accession>A0A2N6V413</accession>
<evidence type="ECO:0000259" key="8">
    <source>
        <dbReference type="PROSITE" id="PS50968"/>
    </source>
</evidence>
<dbReference type="CDD" id="cd06850">
    <property type="entry name" value="biotinyl_domain"/>
    <property type="match status" value="1"/>
</dbReference>
<reference evidence="11" key="1">
    <citation type="submission" date="2022-05" db="EMBL/GenBank/DDBJ databases">
        <title>Using nanopore sequencing to obtain complete genomes from saliva samples.</title>
        <authorList>
            <person name="Baker J.L."/>
        </authorList>
    </citation>
    <scope>NUCLEOTIDE SEQUENCE</scope>
    <source>
        <strain evidence="11">JCVI-JB-Ag32</strain>
    </source>
</reference>
<feature type="domain" description="ATP-grasp" evidence="9">
    <location>
        <begin position="118"/>
        <end position="318"/>
    </location>
</feature>
<sequence length="615" mass="65059">MSLDRILIANRSEIAMRVTRTIADRGGKSILPYTAEDLTAPATALADEAYALPAGSGYTDAQAILELAKSTGAQAIHPGYGFLAENVEFAKAVIDAGITWIGPSPEAMEALGDKMSARQVAESAGVDPVPGITDAVTEASVVKEFAARYGYPVALKRTDGGGGRGITVLYSDEEVDTTPALDEVQSATPGTAGGTVTQILEKFITHARHVETQCARDAFGNFAVVSTRDCTLQRRNQKLLEEAPAPFLPADIEHKLVENSRRLFEAVNYVGVGTCEFLYTDEGDLWFLEVNPRLQVEHCVSEEVSGTDLVDIQLRLAEGQRLPQLEPAQGHSIELRITCEDPARALAPTTGTITAVHWPAGHGVRVESGIAVGDEVTPFFDPMLAKLVITGPTRQAAIARALRALRETSIEGLATCLSAHEAALKSPAFTAVVDGHEAAENYTVTTRWIENELLPTLIDEEAQAAAASGAATAPAPRREVIIEVDGRRVKLGVPADLFTATAIAVPVEGPLGTSAPVSSITQPLRAGRGSRGGHNAVQEVSDGCVTAPIQAIVTRIAVEDGQQVEEGELLVVLESMKMENYVRAPHAGVVELVGVATGATVSAGDVLLNLHKEDQ</sequence>
<dbReference type="PROSITE" id="PS50968">
    <property type="entry name" value="BIOTINYL_LIPOYL"/>
    <property type="match status" value="1"/>
</dbReference>
<dbReference type="PROSITE" id="PS50979">
    <property type="entry name" value="BC"/>
    <property type="match status" value="1"/>
</dbReference>
<dbReference type="InterPro" id="IPR005481">
    <property type="entry name" value="BC-like_N"/>
</dbReference>
<dbReference type="Gene3D" id="3.30.470.20">
    <property type="entry name" value="ATP-grasp fold, B domain"/>
    <property type="match status" value="1"/>
</dbReference>